<feature type="region of interest" description="Disordered" evidence="1">
    <location>
        <begin position="126"/>
        <end position="245"/>
    </location>
</feature>
<gene>
    <name evidence="2" type="ORF">C7M84_001777</name>
</gene>
<feature type="compositionally biased region" description="Pro residues" evidence="1">
    <location>
        <begin position="300"/>
        <end position="321"/>
    </location>
</feature>
<keyword evidence="3" id="KW-1185">Reference proteome</keyword>
<dbReference type="Proteomes" id="UP000283509">
    <property type="component" value="Unassembled WGS sequence"/>
</dbReference>
<sequence>MSPSDYNEEEDELWSSDDDPDWLPEGGSEEDSHGDDEDELWSSDDDPDWVPEDHSNEDSSDEASQTSDKGKIGNLDQDLIQELAEAMLVSSGGRGTLEDMVGLVVSLELTREEALDALDGLYKMIAEQEQGREQGKEAHPNDVDQTRPEIPRPSPESESFSKRPLRQYKGQYSQQQQDEYRQADQLDLARGVEPLSPGSQGRVDVGDGVEPWRRRTTTATPSATGSGRAGGGLRTRLTLSPPPTLTYPSPLYPRLNLPSPPPLFLPLTPTLPRLTPLPPPYSHLPLTPTLPKIKLLSPTPHSPHPSPPLYPRLTPLPPPYSHLPLTPTLPKINSSPPPTLPHPHPHSTQDPPPYSPLPLTPTRLTPLPHPPTLPHPSPPLYPRLTPLPPPLLSLTPTLPKINSSPPPPHTPT</sequence>
<dbReference type="OrthoDB" id="6382356at2759"/>
<evidence type="ECO:0000256" key="1">
    <source>
        <dbReference type="SAM" id="MobiDB-lite"/>
    </source>
</evidence>
<accession>A0A3R7PQK0</accession>
<proteinExistence type="predicted"/>
<feature type="compositionally biased region" description="Pro residues" evidence="1">
    <location>
        <begin position="350"/>
        <end position="359"/>
    </location>
</feature>
<feature type="compositionally biased region" description="Pro residues" evidence="1">
    <location>
        <begin position="367"/>
        <end position="391"/>
    </location>
</feature>
<feature type="compositionally biased region" description="Low complexity" evidence="1">
    <location>
        <begin position="217"/>
        <end position="226"/>
    </location>
</feature>
<feature type="region of interest" description="Disordered" evidence="1">
    <location>
        <begin position="292"/>
        <end position="412"/>
    </location>
</feature>
<feature type="compositionally biased region" description="Low complexity" evidence="1">
    <location>
        <begin position="167"/>
        <end position="177"/>
    </location>
</feature>
<feature type="compositionally biased region" description="Basic and acidic residues" evidence="1">
    <location>
        <begin position="129"/>
        <end position="150"/>
    </location>
</feature>
<organism evidence="2 3">
    <name type="scientific">Penaeus vannamei</name>
    <name type="common">Whiteleg shrimp</name>
    <name type="synonym">Litopenaeus vannamei</name>
    <dbReference type="NCBI Taxonomy" id="6689"/>
    <lineage>
        <taxon>Eukaryota</taxon>
        <taxon>Metazoa</taxon>
        <taxon>Ecdysozoa</taxon>
        <taxon>Arthropoda</taxon>
        <taxon>Crustacea</taxon>
        <taxon>Multicrustacea</taxon>
        <taxon>Malacostraca</taxon>
        <taxon>Eumalacostraca</taxon>
        <taxon>Eucarida</taxon>
        <taxon>Decapoda</taxon>
        <taxon>Dendrobranchiata</taxon>
        <taxon>Penaeoidea</taxon>
        <taxon>Penaeidae</taxon>
        <taxon>Penaeus</taxon>
    </lineage>
</organism>
<evidence type="ECO:0000313" key="3">
    <source>
        <dbReference type="Proteomes" id="UP000283509"/>
    </source>
</evidence>
<reference evidence="2 3" key="1">
    <citation type="submission" date="2018-04" db="EMBL/GenBank/DDBJ databases">
        <authorList>
            <person name="Zhang X."/>
            <person name="Yuan J."/>
            <person name="Li F."/>
            <person name="Xiang J."/>
        </authorList>
    </citation>
    <scope>NUCLEOTIDE SEQUENCE [LARGE SCALE GENOMIC DNA]</scope>
    <source>
        <tissue evidence="2">Muscle</tissue>
    </source>
</reference>
<protein>
    <submittedName>
        <fullName evidence="2">Uncharacterized protein</fullName>
    </submittedName>
</protein>
<feature type="region of interest" description="Disordered" evidence="1">
    <location>
        <begin position="1"/>
        <end position="74"/>
    </location>
</feature>
<comment type="caution">
    <text evidence="2">The sequence shown here is derived from an EMBL/GenBank/DDBJ whole genome shotgun (WGS) entry which is preliminary data.</text>
</comment>
<name>A0A3R7PQK0_PENVA</name>
<dbReference type="EMBL" id="QCYY01001233">
    <property type="protein sequence ID" value="ROT79513.1"/>
    <property type="molecule type" value="Genomic_DNA"/>
</dbReference>
<evidence type="ECO:0000313" key="2">
    <source>
        <dbReference type="EMBL" id="ROT79513.1"/>
    </source>
</evidence>
<feature type="compositionally biased region" description="Acidic residues" evidence="1">
    <location>
        <begin position="1"/>
        <end position="50"/>
    </location>
</feature>
<dbReference type="AlphaFoldDB" id="A0A3R7PQK0"/>
<reference evidence="2 3" key="2">
    <citation type="submission" date="2019-01" db="EMBL/GenBank/DDBJ databases">
        <title>The decoding of complex shrimp genome reveals the adaptation for benthos swimmer, frequently molting mechanism and breeding impact on genome.</title>
        <authorList>
            <person name="Sun Y."/>
            <person name="Gao Y."/>
            <person name="Yu Y."/>
        </authorList>
    </citation>
    <scope>NUCLEOTIDE SEQUENCE [LARGE SCALE GENOMIC DNA]</scope>
    <source>
        <tissue evidence="2">Muscle</tissue>
    </source>
</reference>